<name>A0ABD0KIF6_9CAEN</name>
<organism evidence="2 3">
    <name type="scientific">Batillaria attramentaria</name>
    <dbReference type="NCBI Taxonomy" id="370345"/>
    <lineage>
        <taxon>Eukaryota</taxon>
        <taxon>Metazoa</taxon>
        <taxon>Spiralia</taxon>
        <taxon>Lophotrochozoa</taxon>
        <taxon>Mollusca</taxon>
        <taxon>Gastropoda</taxon>
        <taxon>Caenogastropoda</taxon>
        <taxon>Sorbeoconcha</taxon>
        <taxon>Cerithioidea</taxon>
        <taxon>Batillariidae</taxon>
        <taxon>Batillaria</taxon>
    </lineage>
</organism>
<dbReference type="Pfam" id="PF00144">
    <property type="entry name" value="Beta-lactamase"/>
    <property type="match status" value="1"/>
</dbReference>
<sequence>MHILHTADPGTLWTTRDANTKELKVDLFSASITPMEPAGGIASSADDMAKWLKLHMRNGQTPDGAAIINEKHMRDMHTAHMLLPPEFAGGRQNFFQPQFPESAALVGYGYGWFTSVYRGRQVVSHGGSLFAYRSNLAFLPDDDVGVFVSSTGPARYLSSQQLFYYITDLLLDLDPWLNTSTVCTFPAPWNSDDQRSSPSGPSPVPGALENSDLFVGQYGNLLFGDVEILHNGTGQLSLKFQRLVANLYKTDNDSLLLAEAIGPLSFLSHVGNTTEYMRITFSDSSPRADGKYQELQMHDVARVPLTFRRDVKFSDPVPDKVKNAGGETPLWKLLSQDV</sequence>
<protein>
    <recommendedName>
        <fullName evidence="1">Beta-lactamase-related domain-containing protein</fullName>
    </recommendedName>
</protein>
<comment type="caution">
    <text evidence="2">The sequence shown here is derived from an EMBL/GenBank/DDBJ whole genome shotgun (WGS) entry which is preliminary data.</text>
</comment>
<dbReference type="SUPFAM" id="SSF56601">
    <property type="entry name" value="beta-lactamase/transpeptidase-like"/>
    <property type="match status" value="1"/>
</dbReference>
<dbReference type="AlphaFoldDB" id="A0ABD0KIF6"/>
<proteinExistence type="predicted"/>
<dbReference type="PANTHER" id="PTHR46825:SF9">
    <property type="entry name" value="BETA-LACTAMASE-RELATED DOMAIN-CONTAINING PROTEIN"/>
    <property type="match status" value="1"/>
</dbReference>
<dbReference type="EMBL" id="JACVVK020000171">
    <property type="protein sequence ID" value="KAK7486960.1"/>
    <property type="molecule type" value="Genomic_DNA"/>
</dbReference>
<dbReference type="InterPro" id="IPR001466">
    <property type="entry name" value="Beta-lactam-related"/>
</dbReference>
<dbReference type="Gene3D" id="3.40.710.10">
    <property type="entry name" value="DD-peptidase/beta-lactamase superfamily"/>
    <property type="match status" value="1"/>
</dbReference>
<keyword evidence="3" id="KW-1185">Reference proteome</keyword>
<evidence type="ECO:0000313" key="3">
    <source>
        <dbReference type="Proteomes" id="UP001519460"/>
    </source>
</evidence>
<dbReference type="InterPro" id="IPR050491">
    <property type="entry name" value="AmpC-like"/>
</dbReference>
<dbReference type="PANTHER" id="PTHR46825">
    <property type="entry name" value="D-ALANYL-D-ALANINE-CARBOXYPEPTIDASE/ENDOPEPTIDASE AMPH"/>
    <property type="match status" value="1"/>
</dbReference>
<dbReference type="InterPro" id="IPR012338">
    <property type="entry name" value="Beta-lactam/transpept-like"/>
</dbReference>
<evidence type="ECO:0000313" key="2">
    <source>
        <dbReference type="EMBL" id="KAK7486960.1"/>
    </source>
</evidence>
<dbReference type="Proteomes" id="UP001519460">
    <property type="component" value="Unassembled WGS sequence"/>
</dbReference>
<accession>A0ABD0KIF6</accession>
<reference evidence="2 3" key="1">
    <citation type="journal article" date="2023" name="Sci. Data">
        <title>Genome assembly of the Korean intertidal mud-creeper Batillaria attramentaria.</title>
        <authorList>
            <person name="Patra A.K."/>
            <person name="Ho P.T."/>
            <person name="Jun S."/>
            <person name="Lee S.J."/>
            <person name="Kim Y."/>
            <person name="Won Y.J."/>
        </authorList>
    </citation>
    <scope>NUCLEOTIDE SEQUENCE [LARGE SCALE GENOMIC DNA]</scope>
    <source>
        <strain evidence="2">Wonlab-2016</strain>
    </source>
</reference>
<feature type="domain" description="Beta-lactamase-related" evidence="1">
    <location>
        <begin position="24"/>
        <end position="161"/>
    </location>
</feature>
<gene>
    <name evidence="2" type="ORF">BaRGS_00021776</name>
</gene>
<evidence type="ECO:0000259" key="1">
    <source>
        <dbReference type="Pfam" id="PF00144"/>
    </source>
</evidence>